<accession>A0A4Q9MJF4</accession>
<dbReference type="Gene3D" id="2.80.10.50">
    <property type="match status" value="1"/>
</dbReference>
<dbReference type="PROSITE" id="PS50231">
    <property type="entry name" value="RICIN_B_LECTIN"/>
    <property type="match status" value="1"/>
</dbReference>
<gene>
    <name evidence="2" type="ORF">BD311DRAFT_760269</name>
</gene>
<reference evidence="2" key="1">
    <citation type="submission" date="2019-01" db="EMBL/GenBank/DDBJ databases">
        <title>Draft genome sequences of three monokaryotic isolates of the white-rot basidiomycete fungus Dichomitus squalens.</title>
        <authorList>
            <consortium name="DOE Joint Genome Institute"/>
            <person name="Lopez S.C."/>
            <person name="Andreopoulos B."/>
            <person name="Pangilinan J."/>
            <person name="Lipzen A."/>
            <person name="Riley R."/>
            <person name="Ahrendt S."/>
            <person name="Ng V."/>
            <person name="Barry K."/>
            <person name="Daum C."/>
            <person name="Grigoriev I.V."/>
            <person name="Hilden K.S."/>
            <person name="Makela M.R."/>
            <person name="de Vries R.P."/>
        </authorList>
    </citation>
    <scope>NUCLEOTIDE SEQUENCE [LARGE SCALE GENOMIC DNA]</scope>
    <source>
        <strain evidence="2">OM18370.1</strain>
    </source>
</reference>
<protein>
    <submittedName>
        <fullName evidence="2">Ricin B lectin domain-containing protein</fullName>
    </submittedName>
</protein>
<evidence type="ECO:0000259" key="1">
    <source>
        <dbReference type="Pfam" id="PF14200"/>
    </source>
</evidence>
<sequence length="164" mass="17601">MATLNIENGVYFIQNFGTGTAVELKDGSSADSTRVVSAPKQELDNVSVPASLWIISHVPGAPGQYTLQNARSGTFMDVLGGKSSNVKDNVDIVGFQKLANNESQRWTIARHNETKAYVIANAVTGKHYVNLPGGDRAAGRVLQVVTGEGIQSTNVDQMWLIVRA</sequence>
<name>A0A4Q9MJF4_9APHY</name>
<dbReference type="OrthoDB" id="3249735at2759"/>
<feature type="domain" description="Ricin B lectin" evidence="1">
    <location>
        <begin position="52"/>
        <end position="143"/>
    </location>
</feature>
<dbReference type="EMBL" id="ML143431">
    <property type="protein sequence ID" value="TBU27535.1"/>
    <property type="molecule type" value="Genomic_DNA"/>
</dbReference>
<proteinExistence type="predicted"/>
<dbReference type="Pfam" id="PF14200">
    <property type="entry name" value="RicinB_lectin_2"/>
    <property type="match status" value="1"/>
</dbReference>
<organism evidence="2">
    <name type="scientific">Dichomitus squalens</name>
    <dbReference type="NCBI Taxonomy" id="114155"/>
    <lineage>
        <taxon>Eukaryota</taxon>
        <taxon>Fungi</taxon>
        <taxon>Dikarya</taxon>
        <taxon>Basidiomycota</taxon>
        <taxon>Agaricomycotina</taxon>
        <taxon>Agaricomycetes</taxon>
        <taxon>Polyporales</taxon>
        <taxon>Polyporaceae</taxon>
        <taxon>Dichomitus</taxon>
    </lineage>
</organism>
<dbReference type="InterPro" id="IPR035992">
    <property type="entry name" value="Ricin_B-like_lectins"/>
</dbReference>
<dbReference type="SUPFAM" id="SSF50370">
    <property type="entry name" value="Ricin B-like lectins"/>
    <property type="match status" value="1"/>
</dbReference>
<evidence type="ECO:0000313" key="2">
    <source>
        <dbReference type="EMBL" id="TBU27535.1"/>
    </source>
</evidence>
<keyword evidence="2" id="KW-0430">Lectin</keyword>
<dbReference type="AlphaFoldDB" id="A0A4Q9MJF4"/>
<dbReference type="GO" id="GO:0030246">
    <property type="term" value="F:carbohydrate binding"/>
    <property type="evidence" value="ECO:0007669"/>
    <property type="project" value="UniProtKB-KW"/>
</dbReference>
<dbReference type="InterPro" id="IPR000772">
    <property type="entry name" value="Ricin_B_lectin"/>
</dbReference>
<dbReference type="CDD" id="cd23416">
    <property type="entry name" value="beta-trefoil_Ricin_MOA-like"/>
    <property type="match status" value="1"/>
</dbReference>
<dbReference type="Proteomes" id="UP000292957">
    <property type="component" value="Unassembled WGS sequence"/>
</dbReference>